<evidence type="ECO:0000313" key="3">
    <source>
        <dbReference type="Proteomes" id="UP001172721"/>
    </source>
</evidence>
<dbReference type="Gene3D" id="3.40.50.720">
    <property type="entry name" value="NAD(P)-binding Rossmann-like Domain"/>
    <property type="match status" value="1"/>
</dbReference>
<dbReference type="SMART" id="SM00829">
    <property type="entry name" value="PKS_ER"/>
    <property type="match status" value="1"/>
</dbReference>
<sequence length="329" mass="35383">MSFQAIVLEKNNDEVEITKKELSLGDLPEGEVTIRVAYSSVNYKDGLAAQNQSSIVTNYPLIPGIDLSGTVTHSSSPDFQEGDEVLVTGYKLGVSHFGGYSEYARVPAEWVVLLPKELSLKDAMLYGTAGFTAALSVHRLQEHGITPESGPVIVTGATGGVGSQAVAMLSNLGYRVTASTGKEPEHSYLKELGAAEIIDREEVVKKDDRPLYSQRWAAAVDPVGGKTLEFLLSSIQYGGSVAVSGLTGGTDIHTTVHPFILRGINLLGIDSVFCPAFLRNTIWERIASDLKTKHVGDKMGKEVTLDELPDILRATVEGNNKGRVIVKVQ</sequence>
<organism evidence="2 3">
    <name type="scientific">Fictibacillus fluitans</name>
    <dbReference type="NCBI Taxonomy" id="3058422"/>
    <lineage>
        <taxon>Bacteria</taxon>
        <taxon>Bacillati</taxon>
        <taxon>Bacillota</taxon>
        <taxon>Bacilli</taxon>
        <taxon>Bacillales</taxon>
        <taxon>Fictibacillaceae</taxon>
        <taxon>Fictibacillus</taxon>
    </lineage>
</organism>
<dbReference type="InterPro" id="IPR036291">
    <property type="entry name" value="NAD(P)-bd_dom_sf"/>
</dbReference>
<accession>A0ABT8HXQ5</accession>
<name>A0ABT8HXQ5_9BACL</name>
<gene>
    <name evidence="2" type="ORF">QYB97_13690</name>
</gene>
<dbReference type="InterPro" id="IPR011032">
    <property type="entry name" value="GroES-like_sf"/>
</dbReference>
<dbReference type="InterPro" id="IPR014188">
    <property type="entry name" value="Acrylyl-CoA_reductase_AcuI"/>
</dbReference>
<dbReference type="InterPro" id="IPR013154">
    <property type="entry name" value="ADH-like_N"/>
</dbReference>
<feature type="domain" description="Enoyl reductase (ER)" evidence="1">
    <location>
        <begin position="10"/>
        <end position="326"/>
    </location>
</feature>
<comment type="caution">
    <text evidence="2">The sequence shown here is derived from an EMBL/GenBank/DDBJ whole genome shotgun (WGS) entry which is preliminary data.</text>
</comment>
<dbReference type="GO" id="GO:0043958">
    <property type="term" value="F:acryloyl-CoA reductase (NADH) activity"/>
    <property type="evidence" value="ECO:0007669"/>
    <property type="project" value="UniProtKB-EC"/>
</dbReference>
<dbReference type="RefSeq" id="WP_301166566.1">
    <property type="nucleotide sequence ID" value="NZ_JAUHTR010000007.1"/>
</dbReference>
<dbReference type="Pfam" id="PF00107">
    <property type="entry name" value="ADH_zinc_N"/>
    <property type="match status" value="1"/>
</dbReference>
<keyword evidence="2" id="KW-0560">Oxidoreductase</keyword>
<dbReference type="PANTHER" id="PTHR43677">
    <property type="entry name" value="SHORT-CHAIN DEHYDROGENASE/REDUCTASE"/>
    <property type="match status" value="1"/>
</dbReference>
<dbReference type="InterPro" id="IPR051397">
    <property type="entry name" value="Zn-ADH-like_protein"/>
</dbReference>
<protein>
    <submittedName>
        <fullName evidence="2">Acryloyl-CoA reductase</fullName>
        <ecNumber evidence="2">1.3.1.95</ecNumber>
    </submittedName>
</protein>
<dbReference type="SUPFAM" id="SSF50129">
    <property type="entry name" value="GroES-like"/>
    <property type="match status" value="1"/>
</dbReference>
<dbReference type="Gene3D" id="3.90.180.10">
    <property type="entry name" value="Medium-chain alcohol dehydrogenases, catalytic domain"/>
    <property type="match status" value="1"/>
</dbReference>
<dbReference type="EMBL" id="JAUHTR010000007">
    <property type="protein sequence ID" value="MDN4525531.1"/>
    <property type="molecule type" value="Genomic_DNA"/>
</dbReference>
<dbReference type="PANTHER" id="PTHR43677:SF1">
    <property type="entry name" value="ACRYLYL-COA REDUCTASE ACUI-RELATED"/>
    <property type="match status" value="1"/>
</dbReference>
<keyword evidence="3" id="KW-1185">Reference proteome</keyword>
<reference evidence="2" key="1">
    <citation type="submission" date="2023-07" db="EMBL/GenBank/DDBJ databases">
        <title>Fictibacillus sp. isolated from freshwater pond.</title>
        <authorList>
            <person name="Kirdat K."/>
            <person name="Bhat A."/>
            <person name="Mourya A."/>
            <person name="Yadav A."/>
        </authorList>
    </citation>
    <scope>NUCLEOTIDE SEQUENCE</scope>
    <source>
        <strain evidence="2">NE201</strain>
    </source>
</reference>
<dbReference type="Proteomes" id="UP001172721">
    <property type="component" value="Unassembled WGS sequence"/>
</dbReference>
<evidence type="ECO:0000259" key="1">
    <source>
        <dbReference type="SMART" id="SM00829"/>
    </source>
</evidence>
<dbReference type="InterPro" id="IPR013149">
    <property type="entry name" value="ADH-like_C"/>
</dbReference>
<dbReference type="NCBIfam" id="TIGR02823">
    <property type="entry name" value="oxido_YhdH"/>
    <property type="match status" value="1"/>
</dbReference>
<dbReference type="EC" id="1.3.1.95" evidence="2"/>
<evidence type="ECO:0000313" key="2">
    <source>
        <dbReference type="EMBL" id="MDN4525531.1"/>
    </source>
</evidence>
<proteinExistence type="predicted"/>
<dbReference type="Pfam" id="PF08240">
    <property type="entry name" value="ADH_N"/>
    <property type="match status" value="1"/>
</dbReference>
<dbReference type="InterPro" id="IPR020843">
    <property type="entry name" value="ER"/>
</dbReference>
<dbReference type="SUPFAM" id="SSF51735">
    <property type="entry name" value="NAD(P)-binding Rossmann-fold domains"/>
    <property type="match status" value="1"/>
</dbReference>